<gene>
    <name evidence="1" type="ORF">SSPSH_001013</name>
</gene>
<reference evidence="1 2" key="1">
    <citation type="journal article" date="2011" name="J. Bacteriol.">
        <title>Genome sequence of Salinisphaera shabanensis, a gammaproteobacterium from the harsh, variable environment of the brine-seawater interface of the Shaban Deep in the Red Sea.</title>
        <authorList>
            <person name="Antunes A."/>
            <person name="Alam I."/>
            <person name="Bajic V.B."/>
            <person name="Stingl U."/>
        </authorList>
    </citation>
    <scope>NUCLEOTIDE SEQUENCE [LARGE SCALE GENOMIC DNA]</scope>
    <source>
        <strain evidence="1 2">E1L3A</strain>
    </source>
</reference>
<evidence type="ECO:0000313" key="2">
    <source>
        <dbReference type="Proteomes" id="UP000006242"/>
    </source>
</evidence>
<proteinExistence type="predicted"/>
<sequence length="122" mass="13928">MLGLQGLAPYWFESDTALFVSEDGDVSFRGEFEYELLLTQRLILQPRLEFNAAAQDVPEYGIGSGLNNTEMGVRLRYEIRREFAPYIGVRWEQTYGDTKDMARAEGEPTSSTAFVIGLRAWY</sequence>
<dbReference type="GO" id="GO:0006878">
    <property type="term" value="P:intracellular copper ion homeostasis"/>
    <property type="evidence" value="ECO:0007669"/>
    <property type="project" value="InterPro"/>
</dbReference>
<keyword evidence="2" id="KW-1185">Reference proteome</keyword>
<protein>
    <submittedName>
        <fullName evidence="1">Copper-binding protein putative</fullName>
    </submittedName>
</protein>
<dbReference type="STRING" id="1033802.SSPSH_001013"/>
<dbReference type="InterPro" id="IPR036709">
    <property type="entry name" value="Autotransporte_beta_dom_sf"/>
</dbReference>
<organism evidence="1 2">
    <name type="scientific">Salinisphaera shabanensis E1L3A</name>
    <dbReference type="NCBI Taxonomy" id="1033802"/>
    <lineage>
        <taxon>Bacteria</taxon>
        <taxon>Pseudomonadati</taxon>
        <taxon>Pseudomonadota</taxon>
        <taxon>Gammaproteobacteria</taxon>
        <taxon>Salinisphaerales</taxon>
        <taxon>Salinisphaeraceae</taxon>
        <taxon>Salinisphaera</taxon>
    </lineage>
</organism>
<dbReference type="EMBL" id="AFNV02000006">
    <property type="protein sequence ID" value="ERJ19848.1"/>
    <property type="molecule type" value="Genomic_DNA"/>
</dbReference>
<dbReference type="Pfam" id="PF05275">
    <property type="entry name" value="CopB"/>
    <property type="match status" value="1"/>
</dbReference>
<dbReference type="eggNOG" id="COG3667">
    <property type="taxonomic scope" value="Bacteria"/>
</dbReference>
<accession>U2G0M4</accession>
<dbReference type="GO" id="GO:0005507">
    <property type="term" value="F:copper ion binding"/>
    <property type="evidence" value="ECO:0007669"/>
    <property type="project" value="InterPro"/>
</dbReference>
<reference evidence="1 2" key="2">
    <citation type="journal article" date="2013" name="PLoS ONE">
        <title>INDIGO - INtegrated Data Warehouse of MIcrobial GenOmes with Examples from the Red Sea Extremophiles.</title>
        <authorList>
            <person name="Alam I."/>
            <person name="Antunes A."/>
            <person name="Kamau A.A."/>
            <person name="Ba Alawi W."/>
            <person name="Kalkatawi M."/>
            <person name="Stingl U."/>
            <person name="Bajic V.B."/>
        </authorList>
    </citation>
    <scope>NUCLEOTIDE SEQUENCE [LARGE SCALE GENOMIC DNA]</scope>
    <source>
        <strain evidence="1 2">E1L3A</strain>
    </source>
</reference>
<name>U2G0M4_9GAMM</name>
<dbReference type="SUPFAM" id="SSF103515">
    <property type="entry name" value="Autotransporter"/>
    <property type="match status" value="1"/>
</dbReference>
<dbReference type="InterPro" id="IPR007939">
    <property type="entry name" value="Cu-R_B_prcur"/>
</dbReference>
<dbReference type="Proteomes" id="UP000006242">
    <property type="component" value="Unassembled WGS sequence"/>
</dbReference>
<dbReference type="GO" id="GO:0009279">
    <property type="term" value="C:cell outer membrane"/>
    <property type="evidence" value="ECO:0007669"/>
    <property type="project" value="InterPro"/>
</dbReference>
<comment type="caution">
    <text evidence="1">The sequence shown here is derived from an EMBL/GenBank/DDBJ whole genome shotgun (WGS) entry which is preliminary data.</text>
</comment>
<dbReference type="AlphaFoldDB" id="U2G0M4"/>
<evidence type="ECO:0000313" key="1">
    <source>
        <dbReference type="EMBL" id="ERJ19848.1"/>
    </source>
</evidence>